<comment type="caution">
    <text evidence="2">The sequence shown here is derived from an EMBL/GenBank/DDBJ whole genome shotgun (WGS) entry which is preliminary data.</text>
</comment>
<dbReference type="SUPFAM" id="SSF53633">
    <property type="entry name" value="Carbamate kinase-like"/>
    <property type="match status" value="1"/>
</dbReference>
<reference evidence="2 3" key="1">
    <citation type="journal article" date="2019" name="Nat. Microbiol.">
        <title>Wide diversity of methane and short-chain alkane metabolisms in uncultured archaea.</title>
        <authorList>
            <person name="Borrel G."/>
            <person name="Adam P.S."/>
            <person name="McKay L.J."/>
            <person name="Chen L.X."/>
            <person name="Sierra-Garcia I.N."/>
            <person name="Sieber C.M."/>
            <person name="Letourneur Q."/>
            <person name="Ghozlane A."/>
            <person name="Andersen G.L."/>
            <person name="Li W.J."/>
            <person name="Hallam S.J."/>
            <person name="Muyzer G."/>
            <person name="de Oliveira V.M."/>
            <person name="Inskeep W.P."/>
            <person name="Banfield J.F."/>
            <person name="Gribaldo S."/>
        </authorList>
    </citation>
    <scope>NUCLEOTIDE SEQUENCE [LARGE SCALE GENOMIC DNA]</scope>
    <source>
        <strain evidence="2">NM1b</strain>
    </source>
</reference>
<accession>A0A520KUR0</accession>
<name>A0A520KUR0_9EURY</name>
<dbReference type="EMBL" id="RXIL01000149">
    <property type="protein sequence ID" value="RZN66874.1"/>
    <property type="molecule type" value="Genomic_DNA"/>
</dbReference>
<feature type="domain" description="Aspartate/glutamate/uridylate kinase" evidence="1">
    <location>
        <begin position="2"/>
        <end position="80"/>
    </location>
</feature>
<dbReference type="Proteomes" id="UP000320766">
    <property type="component" value="Unassembled WGS sequence"/>
</dbReference>
<dbReference type="InterPro" id="IPR001048">
    <property type="entry name" value="Asp/Glu/Uridylate_kinase"/>
</dbReference>
<protein>
    <submittedName>
        <fullName evidence="2">Amino acid kinase</fullName>
    </submittedName>
</protein>
<proteinExistence type="predicted"/>
<feature type="non-terminal residue" evidence="2">
    <location>
        <position position="82"/>
    </location>
</feature>
<sequence>MFVVKVGGSLIDYRREILRELKRFSRENHQKIVIVPGGGVFADTVRRFDLDDDSAHWMAVLGMNQYGYLLYSESSESGIKTV</sequence>
<evidence type="ECO:0000313" key="2">
    <source>
        <dbReference type="EMBL" id="RZN66874.1"/>
    </source>
</evidence>
<dbReference type="InterPro" id="IPR036393">
    <property type="entry name" value="AceGlu_kinase-like_sf"/>
</dbReference>
<evidence type="ECO:0000313" key="3">
    <source>
        <dbReference type="Proteomes" id="UP000320766"/>
    </source>
</evidence>
<keyword evidence="2" id="KW-0418">Kinase</keyword>
<keyword evidence="2" id="KW-0808">Transferase</keyword>
<dbReference type="AlphaFoldDB" id="A0A520KUR0"/>
<evidence type="ECO:0000259" key="1">
    <source>
        <dbReference type="Pfam" id="PF00696"/>
    </source>
</evidence>
<dbReference type="Pfam" id="PF00696">
    <property type="entry name" value="AA_kinase"/>
    <property type="match status" value="1"/>
</dbReference>
<dbReference type="Gene3D" id="3.40.1160.10">
    <property type="entry name" value="Acetylglutamate kinase-like"/>
    <property type="match status" value="1"/>
</dbReference>
<dbReference type="GO" id="GO:0016301">
    <property type="term" value="F:kinase activity"/>
    <property type="evidence" value="ECO:0007669"/>
    <property type="project" value="UniProtKB-KW"/>
</dbReference>
<organism evidence="2 3">
    <name type="scientific">Candidatus Methanolliviera hydrocarbonicum</name>
    <dbReference type="NCBI Taxonomy" id="2491085"/>
    <lineage>
        <taxon>Archaea</taxon>
        <taxon>Methanobacteriati</taxon>
        <taxon>Methanobacteriota</taxon>
        <taxon>Candidatus Methanoliparia</taxon>
        <taxon>Candidatus Methanoliparales</taxon>
        <taxon>Candidatus Methanollivieraceae</taxon>
        <taxon>Candidatus Methanolliviera</taxon>
    </lineage>
</organism>
<gene>
    <name evidence="2" type="ORF">EF807_08075</name>
</gene>